<reference evidence="1" key="2">
    <citation type="submission" date="2021-04" db="EMBL/GenBank/DDBJ databases">
        <authorList>
            <person name="Gilroy R."/>
        </authorList>
    </citation>
    <scope>NUCLEOTIDE SEQUENCE</scope>
    <source>
        <strain evidence="1">CHK193-4272</strain>
    </source>
</reference>
<dbReference type="EMBL" id="DXIE01000028">
    <property type="protein sequence ID" value="HIV62032.1"/>
    <property type="molecule type" value="Genomic_DNA"/>
</dbReference>
<sequence>MRVTTNSTLRTYRSSLARATLSQYNAMNLVLSDGRLFNSFADSPARATESYRLHSAYAKNQTQQETNATMVGKFEQAHSSMQQISDQYNKALEQAMKAQNTPTGGALKELGTTLKGVAEGMVYTLNVKYGDKYVFAGADGDNAPFELRDDGTLLFRGVDVNSLDPASTDPAVQEALKMLDEHAYVDVGLGFALDGNQEVIPSTAFDSSISGLKIMGYGTDDNGNPNNMISIISRLGQIYSQADEEGNLPTQPNDLAAEAEQLFGKMKDSFTNVNTQWATITSRAQFLDSNETRLVETGDNLTEQFTSVDKTDMADALTTFAYAQYTYNAALRVGNQVLSQSFIDYMG</sequence>
<reference evidence="1" key="1">
    <citation type="journal article" date="2021" name="PeerJ">
        <title>Extensive microbial diversity within the chicken gut microbiome revealed by metagenomics and culture.</title>
        <authorList>
            <person name="Gilroy R."/>
            <person name="Ravi A."/>
            <person name="Getino M."/>
            <person name="Pursley I."/>
            <person name="Horton D.L."/>
            <person name="Alikhan N.F."/>
            <person name="Baker D."/>
            <person name="Gharbi K."/>
            <person name="Hall N."/>
            <person name="Watson M."/>
            <person name="Adriaenssens E.M."/>
            <person name="Foster-Nyarko E."/>
            <person name="Jarju S."/>
            <person name="Secka A."/>
            <person name="Antonio M."/>
            <person name="Oren A."/>
            <person name="Chaudhuri R.R."/>
            <person name="La Ragione R."/>
            <person name="Hildebrand F."/>
            <person name="Pallen M.J."/>
        </authorList>
    </citation>
    <scope>NUCLEOTIDE SEQUENCE</scope>
    <source>
        <strain evidence="1">CHK193-4272</strain>
    </source>
</reference>
<name>A0A9D1PJ32_9FIRM</name>
<dbReference type="AlphaFoldDB" id="A0A9D1PJ32"/>
<dbReference type="PANTHER" id="PTHR42792">
    <property type="entry name" value="FLAGELLIN"/>
    <property type="match status" value="1"/>
</dbReference>
<organism evidence="1 2">
    <name type="scientific">Candidatus Butyricicoccus avistercoris</name>
    <dbReference type="NCBI Taxonomy" id="2838518"/>
    <lineage>
        <taxon>Bacteria</taxon>
        <taxon>Bacillati</taxon>
        <taxon>Bacillota</taxon>
        <taxon>Clostridia</taxon>
        <taxon>Eubacteriales</taxon>
        <taxon>Butyricicoccaceae</taxon>
        <taxon>Butyricicoccus</taxon>
    </lineage>
</organism>
<evidence type="ECO:0000313" key="2">
    <source>
        <dbReference type="Proteomes" id="UP000886808"/>
    </source>
</evidence>
<dbReference type="GO" id="GO:0009288">
    <property type="term" value="C:bacterial-type flagellum"/>
    <property type="evidence" value="ECO:0007669"/>
    <property type="project" value="InterPro"/>
</dbReference>
<dbReference type="InterPro" id="IPR001492">
    <property type="entry name" value="Flagellin"/>
</dbReference>
<dbReference type="PANTHER" id="PTHR42792:SF1">
    <property type="entry name" value="FLAGELLAR HOOK-ASSOCIATED PROTEIN 3"/>
    <property type="match status" value="1"/>
</dbReference>
<evidence type="ECO:0000313" key="1">
    <source>
        <dbReference type="EMBL" id="HIV62032.1"/>
    </source>
</evidence>
<dbReference type="SUPFAM" id="SSF64518">
    <property type="entry name" value="Phase 1 flagellin"/>
    <property type="match status" value="1"/>
</dbReference>
<dbReference type="GO" id="GO:0005198">
    <property type="term" value="F:structural molecule activity"/>
    <property type="evidence" value="ECO:0007669"/>
    <property type="project" value="InterPro"/>
</dbReference>
<dbReference type="Gene3D" id="1.20.1330.10">
    <property type="entry name" value="f41 fragment of flagellin, N-terminal domain"/>
    <property type="match status" value="1"/>
</dbReference>
<proteinExistence type="predicted"/>
<accession>A0A9D1PJ32</accession>
<dbReference type="Proteomes" id="UP000886808">
    <property type="component" value="Unassembled WGS sequence"/>
</dbReference>
<protein>
    <recommendedName>
        <fullName evidence="3">Flagellar hook-associated protein 3</fullName>
    </recommendedName>
</protein>
<comment type="caution">
    <text evidence="1">The sequence shown here is derived from an EMBL/GenBank/DDBJ whole genome shotgun (WGS) entry which is preliminary data.</text>
</comment>
<gene>
    <name evidence="1" type="ORF">H9746_04180</name>
</gene>
<evidence type="ECO:0008006" key="3">
    <source>
        <dbReference type="Google" id="ProtNLM"/>
    </source>
</evidence>